<dbReference type="GO" id="GO:0009103">
    <property type="term" value="P:lipopolysaccharide biosynthetic process"/>
    <property type="evidence" value="ECO:0007669"/>
    <property type="project" value="UniProtKB-KW"/>
</dbReference>
<dbReference type="InterPro" id="IPR050256">
    <property type="entry name" value="Glycosyltransferase_2"/>
</dbReference>
<dbReference type="InterPro" id="IPR029044">
    <property type="entry name" value="Nucleotide-diphossugar_trans"/>
</dbReference>
<keyword evidence="7" id="KW-0472">Membrane</keyword>
<evidence type="ECO:0000256" key="4">
    <source>
        <dbReference type="ARBA" id="ARBA00022692"/>
    </source>
</evidence>
<evidence type="ECO:0000313" key="10">
    <source>
        <dbReference type="Proteomes" id="UP000014975"/>
    </source>
</evidence>
<evidence type="ECO:0000256" key="3">
    <source>
        <dbReference type="ARBA" id="ARBA00022679"/>
    </source>
</evidence>
<organism evidence="9 10">
    <name type="scientific">Alkalidesulfovibrio alkalitolerans DSM 16529</name>
    <dbReference type="NCBI Taxonomy" id="1121439"/>
    <lineage>
        <taxon>Bacteria</taxon>
        <taxon>Pseudomonadati</taxon>
        <taxon>Thermodesulfobacteriota</taxon>
        <taxon>Desulfovibrionia</taxon>
        <taxon>Desulfovibrionales</taxon>
        <taxon>Desulfovibrionaceae</taxon>
        <taxon>Alkalidesulfovibrio</taxon>
    </lineage>
</organism>
<dbReference type="eggNOG" id="COG0463">
    <property type="taxonomic scope" value="Bacteria"/>
</dbReference>
<evidence type="ECO:0000256" key="2">
    <source>
        <dbReference type="ARBA" id="ARBA00022676"/>
    </source>
</evidence>
<dbReference type="PANTHER" id="PTHR48090">
    <property type="entry name" value="UNDECAPRENYL-PHOSPHATE 4-DEOXY-4-FORMAMIDO-L-ARABINOSE TRANSFERASE-RELATED"/>
    <property type="match status" value="1"/>
</dbReference>
<keyword evidence="6" id="KW-1133">Transmembrane helix</keyword>
<dbReference type="CDD" id="cd04187">
    <property type="entry name" value="DPM1_like_bac"/>
    <property type="match status" value="1"/>
</dbReference>
<keyword evidence="2" id="KW-0328">Glycosyltransferase</keyword>
<keyword evidence="4" id="KW-0812">Transmembrane</keyword>
<evidence type="ECO:0000256" key="6">
    <source>
        <dbReference type="ARBA" id="ARBA00022989"/>
    </source>
</evidence>
<dbReference type="InterPro" id="IPR001173">
    <property type="entry name" value="Glyco_trans_2-like"/>
</dbReference>
<proteinExistence type="predicted"/>
<dbReference type="GO" id="GO:0005886">
    <property type="term" value="C:plasma membrane"/>
    <property type="evidence" value="ECO:0007669"/>
    <property type="project" value="TreeGrafter"/>
</dbReference>
<dbReference type="EMBL" id="ATHI01000001">
    <property type="protein sequence ID" value="EPR36123.1"/>
    <property type="molecule type" value="Genomic_DNA"/>
</dbReference>
<keyword evidence="5" id="KW-0448">Lipopolysaccharide biosynthesis</keyword>
<dbReference type="STRING" id="1121439.dsat_1651"/>
<accession>S7UUT9</accession>
<feature type="domain" description="Glycosyltransferase 2-like" evidence="8">
    <location>
        <begin position="8"/>
        <end position="168"/>
    </location>
</feature>
<evidence type="ECO:0000256" key="7">
    <source>
        <dbReference type="ARBA" id="ARBA00023136"/>
    </source>
</evidence>
<keyword evidence="1" id="KW-1003">Cell membrane</keyword>
<name>S7UUT9_9BACT</name>
<protein>
    <submittedName>
        <fullName evidence="9">Glycosyl transferase family 2</fullName>
    </submittedName>
</protein>
<gene>
    <name evidence="9" type="ORF">dsat_1651</name>
</gene>
<evidence type="ECO:0000313" key="9">
    <source>
        <dbReference type="EMBL" id="EPR36123.1"/>
    </source>
</evidence>
<dbReference type="GO" id="GO:0099621">
    <property type="term" value="F:undecaprenyl-phosphate 4-deoxy-4-formamido-L-arabinose transferase activity"/>
    <property type="evidence" value="ECO:0007669"/>
    <property type="project" value="TreeGrafter"/>
</dbReference>
<dbReference type="Gene3D" id="3.90.550.10">
    <property type="entry name" value="Spore Coat Polysaccharide Biosynthesis Protein SpsA, Chain A"/>
    <property type="match status" value="1"/>
</dbReference>
<evidence type="ECO:0000259" key="8">
    <source>
        <dbReference type="Pfam" id="PF00535"/>
    </source>
</evidence>
<reference evidence="9 10" key="1">
    <citation type="journal article" date="2013" name="Genome Announc.">
        <title>Draft genome sequences for three mercury-methylating, sulfate-reducing bacteria.</title>
        <authorList>
            <person name="Brown S.D."/>
            <person name="Hurt R.A.Jr."/>
            <person name="Gilmour C.C."/>
            <person name="Elias D.A."/>
        </authorList>
    </citation>
    <scope>NUCLEOTIDE SEQUENCE [LARGE SCALE GENOMIC DNA]</scope>
    <source>
        <strain evidence="9 10">DSM 16529</strain>
    </source>
</reference>
<keyword evidence="3 9" id="KW-0808">Transferase</keyword>
<dbReference type="PANTHER" id="PTHR48090:SF3">
    <property type="entry name" value="UNDECAPRENYL-PHOSPHATE 4-DEOXY-4-FORMAMIDO-L-ARABINOSE TRANSFERASE"/>
    <property type="match status" value="1"/>
</dbReference>
<dbReference type="OrthoDB" id="9802649at2"/>
<dbReference type="PATRIC" id="fig|1121439.3.peg.33"/>
<dbReference type="SUPFAM" id="SSF53448">
    <property type="entry name" value="Nucleotide-diphospho-sugar transferases"/>
    <property type="match status" value="1"/>
</dbReference>
<dbReference type="RefSeq" id="WP_020885537.1">
    <property type="nucleotide sequence ID" value="NZ_ATHI01000001.1"/>
</dbReference>
<sequence>MQHSHSLSVVVPVYNEEANLRPLMEQIRAALTPLGREWEAVFVDDGSTDQSLAVLRELADADPRVRYLAFVANRGQSAAFVAGFAAARNDLVVTMDADLQNDPADIPALLGLFEREGLDMACGLRAKRRDTFVKRISSKFGNAVRTRLTGKTVTDTGCSLKIMRADMARRMPPFKGMHRFFPNLMLWQGARVAEMPVNHRPRNAGVSKYGTLDRAVQGGMDLLGVRWLRSRFIAYQIKEQG</sequence>
<evidence type="ECO:0000256" key="1">
    <source>
        <dbReference type="ARBA" id="ARBA00022475"/>
    </source>
</evidence>
<dbReference type="AlphaFoldDB" id="S7UUT9"/>
<evidence type="ECO:0000256" key="5">
    <source>
        <dbReference type="ARBA" id="ARBA00022985"/>
    </source>
</evidence>
<keyword evidence="10" id="KW-1185">Reference proteome</keyword>
<dbReference type="Proteomes" id="UP000014975">
    <property type="component" value="Unassembled WGS sequence"/>
</dbReference>
<comment type="caution">
    <text evidence="9">The sequence shown here is derived from an EMBL/GenBank/DDBJ whole genome shotgun (WGS) entry which is preliminary data.</text>
</comment>
<dbReference type="Pfam" id="PF00535">
    <property type="entry name" value="Glycos_transf_2"/>
    <property type="match status" value="1"/>
</dbReference>